<organism evidence="1 2">
    <name type="scientific">Cupriavidus respiraculi</name>
    <dbReference type="NCBI Taxonomy" id="195930"/>
    <lineage>
        <taxon>Bacteria</taxon>
        <taxon>Pseudomonadati</taxon>
        <taxon>Pseudomonadota</taxon>
        <taxon>Betaproteobacteria</taxon>
        <taxon>Burkholderiales</taxon>
        <taxon>Burkholderiaceae</taxon>
        <taxon>Cupriavidus</taxon>
    </lineage>
</organism>
<protein>
    <submittedName>
        <fullName evidence="1">Uncharacterized protein</fullName>
    </submittedName>
</protein>
<sequence length="58" mass="6223">MLAESKRKTSSLGGDATVGGSDVGFCSWRLRYLPTVPLLSFGLQTMVLNAQPSFQVGF</sequence>
<gene>
    <name evidence="1" type="ORF">LMG21510_05012</name>
</gene>
<accession>A0ABM8XUK0</accession>
<keyword evidence="2" id="KW-1185">Reference proteome</keyword>
<dbReference type="Proteomes" id="UP000721236">
    <property type="component" value="Unassembled WGS sequence"/>
</dbReference>
<evidence type="ECO:0000313" key="1">
    <source>
        <dbReference type="EMBL" id="CAG9184057.1"/>
    </source>
</evidence>
<evidence type="ECO:0000313" key="2">
    <source>
        <dbReference type="Proteomes" id="UP000721236"/>
    </source>
</evidence>
<proteinExistence type="predicted"/>
<name>A0ABM8XUK0_9BURK</name>
<dbReference type="EMBL" id="CAJZAH010000010">
    <property type="protein sequence ID" value="CAG9184057.1"/>
    <property type="molecule type" value="Genomic_DNA"/>
</dbReference>
<reference evidence="1 2" key="1">
    <citation type="submission" date="2021-08" db="EMBL/GenBank/DDBJ databases">
        <authorList>
            <person name="Peeters C."/>
        </authorList>
    </citation>
    <scope>NUCLEOTIDE SEQUENCE [LARGE SCALE GENOMIC DNA]</scope>
    <source>
        <strain evidence="1 2">LMG 21510</strain>
    </source>
</reference>
<comment type="caution">
    <text evidence="1">The sequence shown here is derived from an EMBL/GenBank/DDBJ whole genome shotgun (WGS) entry which is preliminary data.</text>
</comment>